<accession>A0A8H7A7E4</accession>
<protein>
    <submittedName>
        <fullName evidence="1">Uncharacterized protein</fullName>
    </submittedName>
</protein>
<evidence type="ECO:0000313" key="2">
    <source>
        <dbReference type="Proteomes" id="UP000606974"/>
    </source>
</evidence>
<organism evidence="1 2">
    <name type="scientific">Endocarpon pusillum</name>
    <dbReference type="NCBI Taxonomy" id="364733"/>
    <lineage>
        <taxon>Eukaryota</taxon>
        <taxon>Fungi</taxon>
        <taxon>Dikarya</taxon>
        <taxon>Ascomycota</taxon>
        <taxon>Pezizomycotina</taxon>
        <taxon>Eurotiomycetes</taxon>
        <taxon>Chaetothyriomycetidae</taxon>
        <taxon>Verrucariales</taxon>
        <taxon>Verrucariaceae</taxon>
        <taxon>Endocarpon</taxon>
    </lineage>
</organism>
<dbReference type="AlphaFoldDB" id="A0A8H7A7E4"/>
<evidence type="ECO:0000313" key="1">
    <source>
        <dbReference type="EMBL" id="KAF7501981.1"/>
    </source>
</evidence>
<dbReference type="Proteomes" id="UP000606974">
    <property type="component" value="Unassembled WGS sequence"/>
</dbReference>
<comment type="caution">
    <text evidence="1">The sequence shown here is derived from an EMBL/GenBank/DDBJ whole genome shotgun (WGS) entry which is preliminary data.</text>
</comment>
<reference evidence="1" key="1">
    <citation type="submission" date="2020-02" db="EMBL/GenBank/DDBJ databases">
        <authorList>
            <person name="Palmer J.M."/>
        </authorList>
    </citation>
    <scope>NUCLEOTIDE SEQUENCE</scope>
    <source>
        <strain evidence="1">EPUS1.4</strain>
        <tissue evidence="1">Thallus</tissue>
    </source>
</reference>
<sequence>MSRKAAEANYKPVPNGVDILTDFYQRHPSKPRPDWLPAEDLSTSAIAVLHGTRVTAFAEDPPRVVSPGQTNSLPGTQVI</sequence>
<name>A0A8H7A7E4_9EURO</name>
<keyword evidence="2" id="KW-1185">Reference proteome</keyword>
<dbReference type="EMBL" id="JAACFV010001976">
    <property type="protein sequence ID" value="KAF7501981.1"/>
    <property type="molecule type" value="Genomic_DNA"/>
</dbReference>
<proteinExistence type="predicted"/>
<gene>
    <name evidence="1" type="ORF">GJ744_004324</name>
</gene>